<dbReference type="PANTHER" id="PTHR47977">
    <property type="entry name" value="RAS-RELATED PROTEIN RAB"/>
    <property type="match status" value="1"/>
</dbReference>
<proteinExistence type="predicted"/>
<dbReference type="OMA" id="KECYENC"/>
<dbReference type="AlphaFoldDB" id="A0A1V2LE54"/>
<dbReference type="GO" id="GO:0003924">
    <property type="term" value="F:GTPase activity"/>
    <property type="evidence" value="ECO:0007669"/>
    <property type="project" value="InterPro"/>
</dbReference>
<reference evidence="5" key="1">
    <citation type="journal article" date="2017" name="Genome Announc.">
        <title>Genome sequences of Cyberlindnera fabianii 65, Pichia kudriavzevii 129, and Saccharomyces cerevisiae 131 isolated from fermented masau fruits in Zimbabwe.</title>
        <authorList>
            <person name="van Rijswijck I.M.H."/>
            <person name="Derks M.F.L."/>
            <person name="Abee T."/>
            <person name="de Ridder D."/>
            <person name="Smid E.J."/>
        </authorList>
    </citation>
    <scope>NUCLEOTIDE SEQUENCE [LARGE SCALE GENOMIC DNA]</scope>
    <source>
        <strain evidence="5">65</strain>
    </source>
</reference>
<comment type="subcellular location">
    <subcellularLocation>
        <location evidence="3">Endomembrane system</location>
        <topology evidence="3">Lipid-anchor</topology>
        <orientation evidence="3">Cytoplasmic side</orientation>
    </subcellularLocation>
</comment>
<dbReference type="PROSITE" id="PS51419">
    <property type="entry name" value="RAB"/>
    <property type="match status" value="1"/>
</dbReference>
<evidence type="ECO:0000313" key="5">
    <source>
        <dbReference type="Proteomes" id="UP000189513"/>
    </source>
</evidence>
<dbReference type="CDD" id="cd00154">
    <property type="entry name" value="Rab"/>
    <property type="match status" value="1"/>
</dbReference>
<dbReference type="SMART" id="SM00175">
    <property type="entry name" value="RAB"/>
    <property type="match status" value="1"/>
</dbReference>
<dbReference type="InterPro" id="IPR027417">
    <property type="entry name" value="P-loop_NTPase"/>
</dbReference>
<keyword evidence="5" id="KW-1185">Reference proteome</keyword>
<organism evidence="4 5">
    <name type="scientific">Cyberlindnera fabianii</name>
    <name type="common">Yeast</name>
    <name type="synonym">Hansenula fabianii</name>
    <dbReference type="NCBI Taxonomy" id="36022"/>
    <lineage>
        <taxon>Eukaryota</taxon>
        <taxon>Fungi</taxon>
        <taxon>Dikarya</taxon>
        <taxon>Ascomycota</taxon>
        <taxon>Saccharomycotina</taxon>
        <taxon>Saccharomycetes</taxon>
        <taxon>Phaffomycetales</taxon>
        <taxon>Phaffomycetaceae</taxon>
        <taxon>Cyberlindnera</taxon>
    </lineage>
</organism>
<evidence type="ECO:0000256" key="2">
    <source>
        <dbReference type="ARBA" id="ARBA00023134"/>
    </source>
</evidence>
<evidence type="ECO:0000256" key="1">
    <source>
        <dbReference type="ARBA" id="ARBA00022741"/>
    </source>
</evidence>
<dbReference type="Pfam" id="PF00071">
    <property type="entry name" value="Ras"/>
    <property type="match status" value="1"/>
</dbReference>
<dbReference type="InterPro" id="IPR050227">
    <property type="entry name" value="Rab"/>
</dbReference>
<dbReference type="STRING" id="36022.A0A1V2LE54"/>
<dbReference type="SMART" id="SM00173">
    <property type="entry name" value="RAS"/>
    <property type="match status" value="1"/>
</dbReference>
<dbReference type="SMART" id="SM00174">
    <property type="entry name" value="RHO"/>
    <property type="match status" value="1"/>
</dbReference>
<gene>
    <name evidence="4" type="ORF">BON22_0384</name>
</gene>
<keyword evidence="1" id="KW-0547">Nucleotide-binding</keyword>
<accession>A0A1V2LE54</accession>
<dbReference type="EMBL" id="MPUK01000001">
    <property type="protein sequence ID" value="ONH69885.1"/>
    <property type="molecule type" value="Genomic_DNA"/>
</dbReference>
<evidence type="ECO:0000313" key="4">
    <source>
        <dbReference type="EMBL" id="ONH69885.1"/>
    </source>
</evidence>
<dbReference type="Gene3D" id="3.40.50.300">
    <property type="entry name" value="P-loop containing nucleotide triphosphate hydrolases"/>
    <property type="match status" value="1"/>
</dbReference>
<dbReference type="InterPro" id="IPR001806">
    <property type="entry name" value="Small_GTPase"/>
</dbReference>
<dbReference type="FunFam" id="3.40.50.300:FF:001447">
    <property type="entry name" value="Ras-related protein Rab-1B"/>
    <property type="match status" value="1"/>
</dbReference>
<name>A0A1V2LE54_CYBFA</name>
<comment type="caution">
    <text evidence="4">The sequence shown here is derived from an EMBL/GenBank/DDBJ whole genome shotgun (WGS) entry which is preliminary data.</text>
</comment>
<protein>
    <submittedName>
        <fullName evidence="4">Ras-related protein Rab-18</fullName>
    </submittedName>
</protein>
<sequence>MMSKKEKRRSYLRNGSGSPIIPIDATFHSDVNINHQLTVTPSLRTVSDPIEPPTSVQHDKSYHLLSKTSSAIKLLLIGDTGVGKSALIVSYCDDYFTENSTTATVGVDLKVKVVKIDGRLFKAVLWDTAGQERYRNVTPSLYKGTNGVLLTYDVTNMASFEGLYHWVKECYENCDPSRTVLYLVGNKLDREKKVVTKDHVKKFIKFTEENYPLLKICRAFEVSAKYSTLVYGLFDVVLYDLVERRCYFDEQKLRNKRSIDLSTTRDEYQRTTNCCSY</sequence>
<dbReference type="SUPFAM" id="SSF52540">
    <property type="entry name" value="P-loop containing nucleoside triphosphate hydrolases"/>
    <property type="match status" value="1"/>
</dbReference>
<dbReference type="NCBIfam" id="TIGR00231">
    <property type="entry name" value="small_GTP"/>
    <property type="match status" value="1"/>
</dbReference>
<evidence type="ECO:0000256" key="3">
    <source>
        <dbReference type="ARBA" id="ARBA00046278"/>
    </source>
</evidence>
<dbReference type="GO" id="GO:0012505">
    <property type="term" value="C:endomembrane system"/>
    <property type="evidence" value="ECO:0007669"/>
    <property type="project" value="UniProtKB-SubCell"/>
</dbReference>
<dbReference type="Proteomes" id="UP000189513">
    <property type="component" value="Unassembled WGS sequence"/>
</dbReference>
<dbReference type="InterPro" id="IPR005225">
    <property type="entry name" value="Small_GTP-bd"/>
</dbReference>
<dbReference type="PRINTS" id="PR00449">
    <property type="entry name" value="RASTRNSFRMNG"/>
</dbReference>
<dbReference type="VEuPathDB" id="FungiDB:BON22_0384"/>
<dbReference type="GO" id="GO:0005525">
    <property type="term" value="F:GTP binding"/>
    <property type="evidence" value="ECO:0007669"/>
    <property type="project" value="UniProtKB-KW"/>
</dbReference>
<keyword evidence="2" id="KW-0342">GTP-binding</keyword>